<dbReference type="InterPro" id="IPR012337">
    <property type="entry name" value="RNaseH-like_sf"/>
</dbReference>
<name>A0A371IG61_MUCPR</name>
<sequence length="222" mass="26165">MHEGCLIGHFGKLKTFDVLNEHLFWPYIRKDVHNVCKKIFSISIVYPTPCFITPWIDILMDFVLELPRSKRGRHSIFVLVDNFSKIAHFIPCHKSDDASHMVNLFFMKVLRIHGLPRTIVLDKDSKFLDHFWRCLWSNLNTKLPYSITENEKIGYLMWNLLIIGCSILSLIHILSWLMVLISSIHLICFLYLFCLIVVMMKVYPKPISSKGCMTRQDYTWKN</sequence>
<gene>
    <name evidence="3" type="ORF">CR513_01013</name>
</gene>
<organism evidence="3 4">
    <name type="scientific">Mucuna pruriens</name>
    <name type="common">Velvet bean</name>
    <name type="synonym">Dolichos pruriens</name>
    <dbReference type="NCBI Taxonomy" id="157652"/>
    <lineage>
        <taxon>Eukaryota</taxon>
        <taxon>Viridiplantae</taxon>
        <taxon>Streptophyta</taxon>
        <taxon>Embryophyta</taxon>
        <taxon>Tracheophyta</taxon>
        <taxon>Spermatophyta</taxon>
        <taxon>Magnoliopsida</taxon>
        <taxon>eudicotyledons</taxon>
        <taxon>Gunneridae</taxon>
        <taxon>Pentapetalae</taxon>
        <taxon>rosids</taxon>
        <taxon>fabids</taxon>
        <taxon>Fabales</taxon>
        <taxon>Fabaceae</taxon>
        <taxon>Papilionoideae</taxon>
        <taxon>50 kb inversion clade</taxon>
        <taxon>NPAAA clade</taxon>
        <taxon>indigoferoid/millettioid clade</taxon>
        <taxon>Phaseoleae</taxon>
        <taxon>Mucuna</taxon>
    </lineage>
</organism>
<keyword evidence="1" id="KW-1133">Transmembrane helix</keyword>
<dbReference type="EMBL" id="QJKJ01000161">
    <property type="protein sequence ID" value="RDY13988.1"/>
    <property type="molecule type" value="Genomic_DNA"/>
</dbReference>
<keyword evidence="1" id="KW-0472">Membrane</keyword>
<proteinExistence type="predicted"/>
<dbReference type="InterPro" id="IPR036397">
    <property type="entry name" value="RNaseH_sf"/>
</dbReference>
<keyword evidence="1" id="KW-0812">Transmembrane</keyword>
<dbReference type="PANTHER" id="PTHR35046">
    <property type="entry name" value="ZINC KNUCKLE (CCHC-TYPE) FAMILY PROTEIN"/>
    <property type="match status" value="1"/>
</dbReference>
<dbReference type="SUPFAM" id="SSF53098">
    <property type="entry name" value="Ribonuclease H-like"/>
    <property type="match status" value="1"/>
</dbReference>
<feature type="domain" description="Integrase zinc-binding" evidence="2">
    <location>
        <begin position="1"/>
        <end position="37"/>
    </location>
</feature>
<feature type="non-terminal residue" evidence="3">
    <location>
        <position position="1"/>
    </location>
</feature>
<dbReference type="InterPro" id="IPR041588">
    <property type="entry name" value="Integrase_H2C2"/>
</dbReference>
<dbReference type="STRING" id="157652.A0A371IG61"/>
<protein>
    <recommendedName>
        <fullName evidence="2">Integrase zinc-binding domain-containing protein</fullName>
    </recommendedName>
</protein>
<dbReference type="AlphaFoldDB" id="A0A371IG61"/>
<feature type="transmembrane region" description="Helical" evidence="1">
    <location>
        <begin position="155"/>
        <end position="178"/>
    </location>
</feature>
<reference evidence="3" key="1">
    <citation type="submission" date="2018-05" db="EMBL/GenBank/DDBJ databases">
        <title>Draft genome of Mucuna pruriens seed.</title>
        <authorList>
            <person name="Nnadi N.E."/>
            <person name="Vos R."/>
            <person name="Hasami M.H."/>
            <person name="Devisetty U.K."/>
            <person name="Aguiy J.C."/>
        </authorList>
    </citation>
    <scope>NUCLEOTIDE SEQUENCE [LARGE SCALE GENOMIC DNA]</scope>
    <source>
        <strain evidence="3">JCA_2017</strain>
    </source>
</reference>
<evidence type="ECO:0000313" key="4">
    <source>
        <dbReference type="Proteomes" id="UP000257109"/>
    </source>
</evidence>
<evidence type="ECO:0000259" key="2">
    <source>
        <dbReference type="Pfam" id="PF17921"/>
    </source>
</evidence>
<dbReference type="Gene3D" id="1.10.340.70">
    <property type="match status" value="1"/>
</dbReference>
<dbReference type="GO" id="GO:0003676">
    <property type="term" value="F:nucleic acid binding"/>
    <property type="evidence" value="ECO:0007669"/>
    <property type="project" value="InterPro"/>
</dbReference>
<dbReference type="Pfam" id="PF17921">
    <property type="entry name" value="Integrase_H2C2"/>
    <property type="match status" value="1"/>
</dbReference>
<comment type="caution">
    <text evidence="3">The sequence shown here is derived from an EMBL/GenBank/DDBJ whole genome shotgun (WGS) entry which is preliminary data.</text>
</comment>
<keyword evidence="4" id="KW-1185">Reference proteome</keyword>
<evidence type="ECO:0000313" key="3">
    <source>
        <dbReference type="EMBL" id="RDY13988.1"/>
    </source>
</evidence>
<dbReference type="Gene3D" id="3.30.420.10">
    <property type="entry name" value="Ribonuclease H-like superfamily/Ribonuclease H"/>
    <property type="match status" value="1"/>
</dbReference>
<dbReference type="Proteomes" id="UP000257109">
    <property type="component" value="Unassembled WGS sequence"/>
</dbReference>
<feature type="transmembrane region" description="Helical" evidence="1">
    <location>
        <begin position="184"/>
        <end position="203"/>
    </location>
</feature>
<dbReference type="PANTHER" id="PTHR35046:SF9">
    <property type="entry name" value="RNA-DIRECTED DNA POLYMERASE"/>
    <property type="match status" value="1"/>
</dbReference>
<accession>A0A371IG61</accession>
<evidence type="ECO:0000256" key="1">
    <source>
        <dbReference type="SAM" id="Phobius"/>
    </source>
</evidence>